<dbReference type="GO" id="GO:0032259">
    <property type="term" value="P:methylation"/>
    <property type="evidence" value="ECO:0007669"/>
    <property type="project" value="UniProtKB-KW"/>
</dbReference>
<dbReference type="InterPro" id="IPR007848">
    <property type="entry name" value="Small_mtfrase_dom"/>
</dbReference>
<dbReference type="STRING" id="1715693.PH7735_01867"/>
<feature type="binding site" evidence="5">
    <location>
        <begin position="183"/>
        <end position="186"/>
    </location>
    <ligand>
        <name>substrate</name>
    </ligand>
</feature>
<evidence type="ECO:0000313" key="9">
    <source>
        <dbReference type="Proteomes" id="UP000051870"/>
    </source>
</evidence>
<dbReference type="PANTHER" id="PTHR18895">
    <property type="entry name" value="HEMK METHYLTRANSFERASE"/>
    <property type="match status" value="1"/>
</dbReference>
<dbReference type="Pfam" id="PF05175">
    <property type="entry name" value="MTS"/>
    <property type="match status" value="1"/>
</dbReference>
<organism evidence="8 9">
    <name type="scientific">Shimia thalassica</name>
    <dbReference type="NCBI Taxonomy" id="1715693"/>
    <lineage>
        <taxon>Bacteria</taxon>
        <taxon>Pseudomonadati</taxon>
        <taxon>Pseudomonadota</taxon>
        <taxon>Alphaproteobacteria</taxon>
        <taxon>Rhodobacterales</taxon>
        <taxon>Roseobacteraceae</taxon>
    </lineage>
</organism>
<dbReference type="InterPro" id="IPR004556">
    <property type="entry name" value="HemK-like"/>
</dbReference>
<dbReference type="RefSeq" id="WP_058310946.1">
    <property type="nucleotide sequence ID" value="NZ_CYTW01000001.1"/>
</dbReference>
<dbReference type="NCBIfam" id="TIGR00536">
    <property type="entry name" value="hemK_fam"/>
    <property type="match status" value="1"/>
</dbReference>
<feature type="binding site" evidence="5">
    <location>
        <position position="183"/>
    </location>
    <ligand>
        <name>S-adenosyl-L-methionine</name>
        <dbReference type="ChEBI" id="CHEBI:59789"/>
    </ligand>
</feature>
<evidence type="ECO:0000259" key="7">
    <source>
        <dbReference type="Pfam" id="PF17827"/>
    </source>
</evidence>
<evidence type="ECO:0000256" key="4">
    <source>
        <dbReference type="ARBA" id="ARBA00048391"/>
    </source>
</evidence>
<dbReference type="Pfam" id="PF17827">
    <property type="entry name" value="PrmC_N"/>
    <property type="match status" value="1"/>
</dbReference>
<keyword evidence="9" id="KW-1185">Reference proteome</keyword>
<sequence>MILRDALRKGIAQLRGANIEGPERDARILLAHVMGIPTGHISLEPDMPVRDEQFHAYENALIRRTQNMPVSKIIGKRQFWGRDFLVTSDVLDPRPETETLIAEVLAGPSPRRILDLGTGSGILPVTLLAERPAAVAVATDISPAALAVAQENAETHGVSDRLTLQQADWFKGVEGQFDLILSNPPYISEIEMLDLSPEVLQHDPHLALTPGGDGLSPYVKIGEDAHHHLAPQGRLLVEIGWKQGPDVLAIFREAGLSHVQIHTDLDGRDRVVSATIA</sequence>
<protein>
    <recommendedName>
        <fullName evidence="5">Release factor glutamine methyltransferase</fullName>
        <shortName evidence="5">RF MTase</shortName>
        <ecNumber evidence="5">2.1.1.297</ecNumber>
    </recommendedName>
    <alternativeName>
        <fullName evidence="5">N5-glutamine methyltransferase PrmC</fullName>
    </alternativeName>
    <alternativeName>
        <fullName evidence="5">Protein-(glutamine-N5) MTase PrmC</fullName>
    </alternativeName>
    <alternativeName>
        <fullName evidence="5">Protein-glutamine N-methyltransferase PrmC</fullName>
    </alternativeName>
</protein>
<dbReference type="InterPro" id="IPR029063">
    <property type="entry name" value="SAM-dependent_MTases_sf"/>
</dbReference>
<comment type="similarity">
    <text evidence="5">Belongs to the protein N5-glutamine methyltransferase family. PrmC subfamily.</text>
</comment>
<evidence type="ECO:0000256" key="5">
    <source>
        <dbReference type="HAMAP-Rule" id="MF_02126"/>
    </source>
</evidence>
<feature type="binding site" evidence="5">
    <location>
        <begin position="117"/>
        <end position="121"/>
    </location>
    <ligand>
        <name>S-adenosyl-L-methionine</name>
        <dbReference type="ChEBI" id="CHEBI:59789"/>
    </ligand>
</feature>
<dbReference type="Gene3D" id="3.40.50.150">
    <property type="entry name" value="Vaccinia Virus protein VP39"/>
    <property type="match status" value="1"/>
</dbReference>
<evidence type="ECO:0000259" key="6">
    <source>
        <dbReference type="Pfam" id="PF05175"/>
    </source>
</evidence>
<dbReference type="PROSITE" id="PS00092">
    <property type="entry name" value="N6_MTASE"/>
    <property type="match status" value="1"/>
</dbReference>
<accession>A0A0P1I7Q4</accession>
<dbReference type="SUPFAM" id="SSF53335">
    <property type="entry name" value="S-adenosyl-L-methionine-dependent methyltransferases"/>
    <property type="match status" value="1"/>
</dbReference>
<dbReference type="EC" id="2.1.1.297" evidence="5"/>
<evidence type="ECO:0000256" key="3">
    <source>
        <dbReference type="ARBA" id="ARBA00022691"/>
    </source>
</evidence>
<dbReference type="Gene3D" id="1.10.8.10">
    <property type="entry name" value="DNA helicase RuvA subunit, C-terminal domain"/>
    <property type="match status" value="1"/>
</dbReference>
<dbReference type="InterPro" id="IPR019874">
    <property type="entry name" value="RF_methyltr_PrmC"/>
</dbReference>
<evidence type="ECO:0000313" key="8">
    <source>
        <dbReference type="EMBL" id="CUJ95439.1"/>
    </source>
</evidence>
<dbReference type="GeneID" id="83880905"/>
<dbReference type="Proteomes" id="UP000051870">
    <property type="component" value="Unassembled WGS sequence"/>
</dbReference>
<keyword evidence="2 5" id="KW-0808">Transferase</keyword>
<feature type="domain" description="Release factor glutamine methyltransferase N-terminal" evidence="7">
    <location>
        <begin position="5"/>
        <end position="75"/>
    </location>
</feature>
<keyword evidence="1 5" id="KW-0489">Methyltransferase</keyword>
<comment type="catalytic activity">
    <reaction evidence="4 5">
        <text>L-glutaminyl-[peptide chain release factor] + S-adenosyl-L-methionine = N(5)-methyl-L-glutaminyl-[peptide chain release factor] + S-adenosyl-L-homocysteine + H(+)</text>
        <dbReference type="Rhea" id="RHEA:42896"/>
        <dbReference type="Rhea" id="RHEA-COMP:10271"/>
        <dbReference type="Rhea" id="RHEA-COMP:10272"/>
        <dbReference type="ChEBI" id="CHEBI:15378"/>
        <dbReference type="ChEBI" id="CHEBI:30011"/>
        <dbReference type="ChEBI" id="CHEBI:57856"/>
        <dbReference type="ChEBI" id="CHEBI:59789"/>
        <dbReference type="ChEBI" id="CHEBI:61891"/>
        <dbReference type="EC" id="2.1.1.297"/>
    </reaction>
</comment>
<dbReference type="GO" id="GO:0102559">
    <property type="term" value="F:peptide chain release factor N(5)-glutamine methyltransferase activity"/>
    <property type="evidence" value="ECO:0007669"/>
    <property type="project" value="UniProtKB-EC"/>
</dbReference>
<dbReference type="GO" id="GO:0003676">
    <property type="term" value="F:nucleic acid binding"/>
    <property type="evidence" value="ECO:0007669"/>
    <property type="project" value="InterPro"/>
</dbReference>
<name>A0A0P1I7Q4_9RHOB</name>
<dbReference type="PANTHER" id="PTHR18895:SF74">
    <property type="entry name" value="MTRF1L RELEASE FACTOR GLUTAMINE METHYLTRANSFERASE"/>
    <property type="match status" value="1"/>
</dbReference>
<feature type="binding site" evidence="5">
    <location>
        <position position="140"/>
    </location>
    <ligand>
        <name>S-adenosyl-L-methionine</name>
        <dbReference type="ChEBI" id="CHEBI:59789"/>
    </ligand>
</feature>
<comment type="function">
    <text evidence="5">Methylates the class 1 translation termination release factors RF1/PrfA and RF2/PrfB on the glutamine residue of the universally conserved GGQ motif.</text>
</comment>
<dbReference type="InterPro" id="IPR040758">
    <property type="entry name" value="PrmC_N"/>
</dbReference>
<feature type="binding site" evidence="5">
    <location>
        <position position="169"/>
    </location>
    <ligand>
        <name>S-adenosyl-L-methionine</name>
        <dbReference type="ChEBI" id="CHEBI:59789"/>
    </ligand>
</feature>
<dbReference type="CDD" id="cd02440">
    <property type="entry name" value="AdoMet_MTases"/>
    <property type="match status" value="1"/>
</dbReference>
<gene>
    <name evidence="5 8" type="primary">prmC</name>
    <name evidence="8" type="ORF">PH7735_01867</name>
</gene>
<evidence type="ECO:0000256" key="1">
    <source>
        <dbReference type="ARBA" id="ARBA00022603"/>
    </source>
</evidence>
<keyword evidence="3 5" id="KW-0949">S-adenosyl-L-methionine</keyword>
<dbReference type="HAMAP" id="MF_02126">
    <property type="entry name" value="RF_methyltr_PrmC"/>
    <property type="match status" value="1"/>
</dbReference>
<proteinExistence type="inferred from homology"/>
<dbReference type="InterPro" id="IPR002052">
    <property type="entry name" value="DNA_methylase_N6_adenine_CS"/>
</dbReference>
<reference evidence="9" key="1">
    <citation type="submission" date="2015-09" db="EMBL/GenBank/DDBJ databases">
        <authorList>
            <person name="Rodrigo-Torres Lidia"/>
            <person name="Arahal R.David."/>
        </authorList>
    </citation>
    <scope>NUCLEOTIDE SEQUENCE [LARGE SCALE GENOMIC DNA]</scope>
    <source>
        <strain evidence="9">CECT 7735</strain>
    </source>
</reference>
<dbReference type="AlphaFoldDB" id="A0A0P1I7Q4"/>
<dbReference type="EMBL" id="CYTW01000001">
    <property type="protein sequence ID" value="CUJ95439.1"/>
    <property type="molecule type" value="Genomic_DNA"/>
</dbReference>
<dbReference type="InterPro" id="IPR050320">
    <property type="entry name" value="N5-glutamine_MTase"/>
</dbReference>
<feature type="domain" description="Methyltransferase small" evidence="6">
    <location>
        <begin position="100"/>
        <end position="212"/>
    </location>
</feature>
<evidence type="ECO:0000256" key="2">
    <source>
        <dbReference type="ARBA" id="ARBA00022679"/>
    </source>
</evidence>
<dbReference type="NCBIfam" id="TIGR03534">
    <property type="entry name" value="RF_mod_PrmC"/>
    <property type="match status" value="1"/>
</dbReference>